<dbReference type="eggNOG" id="COG1368">
    <property type="taxonomic scope" value="Bacteria"/>
</dbReference>
<comment type="subcellular location">
    <subcellularLocation>
        <location evidence="1">Cell membrane</location>
        <topology evidence="1">Multi-pass membrane protein</topology>
    </subcellularLocation>
</comment>
<evidence type="ECO:0000256" key="4">
    <source>
        <dbReference type="ARBA" id="ARBA00022692"/>
    </source>
</evidence>
<dbReference type="InterPro" id="IPR050448">
    <property type="entry name" value="OpgB/LTA_synthase_biosynth"/>
</dbReference>
<feature type="transmembrane region" description="Helical" evidence="7">
    <location>
        <begin position="38"/>
        <end position="60"/>
    </location>
</feature>
<dbReference type="PANTHER" id="PTHR47371:SF3">
    <property type="entry name" value="PHOSPHOGLYCEROL TRANSFERASE I"/>
    <property type="match status" value="1"/>
</dbReference>
<evidence type="ECO:0000256" key="2">
    <source>
        <dbReference type="ARBA" id="ARBA00004936"/>
    </source>
</evidence>
<feature type="transmembrane region" description="Helical" evidence="7">
    <location>
        <begin position="124"/>
        <end position="143"/>
    </location>
</feature>
<dbReference type="InterPro" id="IPR000917">
    <property type="entry name" value="Sulfatase_N"/>
</dbReference>
<evidence type="ECO:0000256" key="6">
    <source>
        <dbReference type="ARBA" id="ARBA00023136"/>
    </source>
</evidence>
<proteinExistence type="predicted"/>
<keyword evidence="5 7" id="KW-1133">Transmembrane helix</keyword>
<evidence type="ECO:0000313" key="10">
    <source>
        <dbReference type="Proteomes" id="UP000018949"/>
    </source>
</evidence>
<comment type="caution">
    <text evidence="9">The sequence shown here is derived from an EMBL/GenBank/DDBJ whole genome shotgun (WGS) entry which is preliminary data.</text>
</comment>
<dbReference type="EMBL" id="BAUW01000005">
    <property type="protein sequence ID" value="GAE44114.1"/>
    <property type="molecule type" value="Genomic_DNA"/>
</dbReference>
<keyword evidence="6 7" id="KW-0472">Membrane</keyword>
<dbReference type="PANTHER" id="PTHR47371">
    <property type="entry name" value="LIPOTEICHOIC ACID SYNTHASE"/>
    <property type="match status" value="1"/>
</dbReference>
<keyword evidence="3" id="KW-1003">Cell membrane</keyword>
<comment type="pathway">
    <text evidence="2">Cell wall biogenesis; lipoteichoic acid biosynthesis.</text>
</comment>
<feature type="transmembrane region" description="Helical" evidence="7">
    <location>
        <begin position="95"/>
        <end position="112"/>
    </location>
</feature>
<accession>W4RKK7</accession>
<organism evidence="9 10">
    <name type="scientific">Mesobacillus boroniphilus JCM 21738</name>
    <dbReference type="NCBI Taxonomy" id="1294265"/>
    <lineage>
        <taxon>Bacteria</taxon>
        <taxon>Bacillati</taxon>
        <taxon>Bacillota</taxon>
        <taxon>Bacilli</taxon>
        <taxon>Bacillales</taxon>
        <taxon>Bacillaceae</taxon>
        <taxon>Mesobacillus</taxon>
    </lineage>
</organism>
<name>W4RKK7_9BACI</name>
<gene>
    <name evidence="9" type="ORF">JCM21738_796</name>
</gene>
<reference evidence="9 10" key="1">
    <citation type="submission" date="2013-12" db="EMBL/GenBank/DDBJ databases">
        <title>NBRP : Genome information of microbial organism related human and environment.</title>
        <authorList>
            <person name="Hattori M."/>
            <person name="Oshima K."/>
            <person name="Inaba H."/>
            <person name="Suda W."/>
            <person name="Sakamoto M."/>
            <person name="Iino T."/>
            <person name="Kitahara M."/>
            <person name="Oshida Y."/>
            <person name="Iida T."/>
            <person name="Kudo T."/>
            <person name="Itoh T."/>
            <person name="Ahmed I."/>
            <person name="Ohkuma M."/>
        </authorList>
    </citation>
    <scope>NUCLEOTIDE SEQUENCE [LARGE SCALE GENOMIC DNA]</scope>
    <source>
        <strain evidence="9 10">JCM 21738</strain>
    </source>
</reference>
<evidence type="ECO:0000256" key="5">
    <source>
        <dbReference type="ARBA" id="ARBA00022989"/>
    </source>
</evidence>
<evidence type="ECO:0000313" key="9">
    <source>
        <dbReference type="EMBL" id="GAE44114.1"/>
    </source>
</evidence>
<evidence type="ECO:0000256" key="1">
    <source>
        <dbReference type="ARBA" id="ARBA00004651"/>
    </source>
</evidence>
<keyword evidence="4 7" id="KW-0812">Transmembrane</keyword>
<keyword evidence="10" id="KW-1185">Reference proteome</keyword>
<dbReference type="Proteomes" id="UP000018949">
    <property type="component" value="Unassembled WGS sequence"/>
</dbReference>
<protein>
    <submittedName>
        <fullName evidence="9">Lipoteichoic acid synthase LtaS Type IVa</fullName>
    </submittedName>
</protein>
<feature type="domain" description="Sulfatase N-terminal" evidence="8">
    <location>
        <begin position="212"/>
        <end position="331"/>
    </location>
</feature>
<dbReference type="GO" id="GO:0005886">
    <property type="term" value="C:plasma membrane"/>
    <property type="evidence" value="ECO:0007669"/>
    <property type="project" value="UniProtKB-SubCell"/>
</dbReference>
<evidence type="ECO:0000256" key="7">
    <source>
        <dbReference type="SAM" id="Phobius"/>
    </source>
</evidence>
<sequence>MFFVSETDLTPFIQFILLSSLSCSLILLGLLSSKNRKAGFILAFFLYTCANLLLYAVLVYQRYYHAIIRIELMTQARRLGAIKESIYSLMHLKNLWYIADLPILAIILFILYKKRQNINTHWFRHIFIPTGLAAILFMTFLLYKHPYPDQYKVSIAGIIPAHAYDLTWVLYKKIYLKETFLNEENVTNLKTQFLANHEIQKTSPYFGKFKGSNIIMVQAESLNTFPIGMKVEGQEVIPNLNALIKSSMYYPNTFLQIGRGNTSDAEFVANNSIYPMGYIGAYKGFPTNNYQSLGNLLIKQGYSTSATHGNSPDFWNRETAYKKQGFQEFYHISHPN</sequence>
<evidence type="ECO:0000256" key="3">
    <source>
        <dbReference type="ARBA" id="ARBA00022475"/>
    </source>
</evidence>
<feature type="transmembrane region" description="Helical" evidence="7">
    <location>
        <begin position="12"/>
        <end position="31"/>
    </location>
</feature>
<dbReference type="Pfam" id="PF00884">
    <property type="entry name" value="Sulfatase"/>
    <property type="match status" value="1"/>
</dbReference>
<evidence type="ECO:0000259" key="8">
    <source>
        <dbReference type="Pfam" id="PF00884"/>
    </source>
</evidence>
<dbReference type="InterPro" id="IPR017850">
    <property type="entry name" value="Alkaline_phosphatase_core_sf"/>
</dbReference>
<dbReference type="SUPFAM" id="SSF53649">
    <property type="entry name" value="Alkaline phosphatase-like"/>
    <property type="match status" value="1"/>
</dbReference>
<dbReference type="Gene3D" id="3.40.720.10">
    <property type="entry name" value="Alkaline Phosphatase, subunit A"/>
    <property type="match status" value="1"/>
</dbReference>
<dbReference type="AlphaFoldDB" id="W4RKK7"/>